<evidence type="ECO:0000313" key="2">
    <source>
        <dbReference type="EMBL" id="KAH8030701.1"/>
    </source>
</evidence>
<gene>
    <name evidence="2" type="ORF">HPB51_011488</name>
</gene>
<dbReference type="EMBL" id="JABSTU010000005">
    <property type="protein sequence ID" value="KAH8030701.1"/>
    <property type="molecule type" value="Genomic_DNA"/>
</dbReference>
<organism evidence="2 3">
    <name type="scientific">Rhipicephalus microplus</name>
    <name type="common">Cattle tick</name>
    <name type="synonym">Boophilus microplus</name>
    <dbReference type="NCBI Taxonomy" id="6941"/>
    <lineage>
        <taxon>Eukaryota</taxon>
        <taxon>Metazoa</taxon>
        <taxon>Ecdysozoa</taxon>
        <taxon>Arthropoda</taxon>
        <taxon>Chelicerata</taxon>
        <taxon>Arachnida</taxon>
        <taxon>Acari</taxon>
        <taxon>Parasitiformes</taxon>
        <taxon>Ixodida</taxon>
        <taxon>Ixodoidea</taxon>
        <taxon>Ixodidae</taxon>
        <taxon>Rhipicephalinae</taxon>
        <taxon>Rhipicephalus</taxon>
        <taxon>Boophilus</taxon>
    </lineage>
</organism>
<reference evidence="2" key="2">
    <citation type="submission" date="2021-09" db="EMBL/GenBank/DDBJ databases">
        <authorList>
            <person name="Jia N."/>
            <person name="Wang J."/>
            <person name="Shi W."/>
            <person name="Du L."/>
            <person name="Sun Y."/>
            <person name="Zhan W."/>
            <person name="Jiang J."/>
            <person name="Wang Q."/>
            <person name="Zhang B."/>
            <person name="Ji P."/>
            <person name="Sakyi L.B."/>
            <person name="Cui X."/>
            <person name="Yuan T."/>
            <person name="Jiang B."/>
            <person name="Yang W."/>
            <person name="Lam T.T.-Y."/>
            <person name="Chang Q."/>
            <person name="Ding S."/>
            <person name="Wang X."/>
            <person name="Zhu J."/>
            <person name="Ruan X."/>
            <person name="Zhao L."/>
            <person name="Wei J."/>
            <person name="Que T."/>
            <person name="Du C."/>
            <person name="Cheng J."/>
            <person name="Dai P."/>
            <person name="Han X."/>
            <person name="Huang E."/>
            <person name="Gao Y."/>
            <person name="Liu J."/>
            <person name="Shao H."/>
            <person name="Ye R."/>
            <person name="Li L."/>
            <person name="Wei W."/>
            <person name="Wang X."/>
            <person name="Wang C."/>
            <person name="Huo Q."/>
            <person name="Li W."/>
            <person name="Guo W."/>
            <person name="Chen H."/>
            <person name="Chen S."/>
            <person name="Zhou L."/>
            <person name="Zhou L."/>
            <person name="Ni X."/>
            <person name="Tian J."/>
            <person name="Zhou Y."/>
            <person name="Sheng Y."/>
            <person name="Liu T."/>
            <person name="Pan Y."/>
            <person name="Xia L."/>
            <person name="Li J."/>
            <person name="Zhao F."/>
            <person name="Cao W."/>
        </authorList>
    </citation>
    <scope>NUCLEOTIDE SEQUENCE</scope>
    <source>
        <strain evidence="2">Rmic-2018</strain>
        <tissue evidence="2">Larvae</tissue>
    </source>
</reference>
<reference evidence="2" key="1">
    <citation type="journal article" date="2020" name="Cell">
        <title>Large-Scale Comparative Analyses of Tick Genomes Elucidate Their Genetic Diversity and Vector Capacities.</title>
        <authorList>
            <consortium name="Tick Genome and Microbiome Consortium (TIGMIC)"/>
            <person name="Jia N."/>
            <person name="Wang J."/>
            <person name="Shi W."/>
            <person name="Du L."/>
            <person name="Sun Y."/>
            <person name="Zhan W."/>
            <person name="Jiang J.F."/>
            <person name="Wang Q."/>
            <person name="Zhang B."/>
            <person name="Ji P."/>
            <person name="Bell-Sakyi L."/>
            <person name="Cui X.M."/>
            <person name="Yuan T.T."/>
            <person name="Jiang B.G."/>
            <person name="Yang W.F."/>
            <person name="Lam T.T."/>
            <person name="Chang Q.C."/>
            <person name="Ding S.J."/>
            <person name="Wang X.J."/>
            <person name="Zhu J.G."/>
            <person name="Ruan X.D."/>
            <person name="Zhao L."/>
            <person name="Wei J.T."/>
            <person name="Ye R.Z."/>
            <person name="Que T.C."/>
            <person name="Du C.H."/>
            <person name="Zhou Y.H."/>
            <person name="Cheng J.X."/>
            <person name="Dai P.F."/>
            <person name="Guo W.B."/>
            <person name="Han X.H."/>
            <person name="Huang E.J."/>
            <person name="Li L.F."/>
            <person name="Wei W."/>
            <person name="Gao Y.C."/>
            <person name="Liu J.Z."/>
            <person name="Shao H.Z."/>
            <person name="Wang X."/>
            <person name="Wang C.C."/>
            <person name="Yang T.C."/>
            <person name="Huo Q.B."/>
            <person name="Li W."/>
            <person name="Chen H.Y."/>
            <person name="Chen S.E."/>
            <person name="Zhou L.G."/>
            <person name="Ni X.B."/>
            <person name="Tian J.H."/>
            <person name="Sheng Y."/>
            <person name="Liu T."/>
            <person name="Pan Y.S."/>
            <person name="Xia L.Y."/>
            <person name="Li J."/>
            <person name="Zhao F."/>
            <person name="Cao W.C."/>
        </authorList>
    </citation>
    <scope>NUCLEOTIDE SEQUENCE</scope>
    <source>
        <strain evidence="2">Rmic-2018</strain>
    </source>
</reference>
<feature type="compositionally biased region" description="Basic residues" evidence="1">
    <location>
        <begin position="258"/>
        <end position="272"/>
    </location>
</feature>
<dbReference type="Proteomes" id="UP000821866">
    <property type="component" value="Chromosome 3"/>
</dbReference>
<feature type="compositionally biased region" description="Polar residues" evidence="1">
    <location>
        <begin position="36"/>
        <end position="61"/>
    </location>
</feature>
<comment type="caution">
    <text evidence="2">The sequence shown here is derived from an EMBL/GenBank/DDBJ whole genome shotgun (WGS) entry which is preliminary data.</text>
</comment>
<name>A0A9J6E9E1_RHIMP</name>
<feature type="compositionally biased region" description="Polar residues" evidence="1">
    <location>
        <begin position="102"/>
        <end position="136"/>
    </location>
</feature>
<proteinExistence type="predicted"/>
<accession>A0A9J6E9E1</accession>
<dbReference type="AlphaFoldDB" id="A0A9J6E9E1"/>
<evidence type="ECO:0000256" key="1">
    <source>
        <dbReference type="SAM" id="MobiDB-lite"/>
    </source>
</evidence>
<feature type="compositionally biased region" description="Basic residues" evidence="1">
    <location>
        <begin position="64"/>
        <end position="75"/>
    </location>
</feature>
<evidence type="ECO:0000313" key="3">
    <source>
        <dbReference type="Proteomes" id="UP000821866"/>
    </source>
</evidence>
<feature type="compositionally biased region" description="Polar residues" evidence="1">
    <location>
        <begin position="167"/>
        <end position="185"/>
    </location>
</feature>
<feature type="compositionally biased region" description="Basic and acidic residues" evidence="1">
    <location>
        <begin position="187"/>
        <end position="200"/>
    </location>
</feature>
<protein>
    <submittedName>
        <fullName evidence="2">Uncharacterized protein</fullName>
    </submittedName>
</protein>
<sequence length="296" mass="32859">MRRQRSARTRKCPLKESSWTAPQNEDKQRDVEADTTDATMATLNSVQTSSPEVRSQKTSASILGRRRGRKGRGRRGAPQVESHLTGLDDPEASQKSVLMESFQAQQGREGSNFYGQKSASTSRSYSPSKCESTTYCSALRPSEITSETSDSGSSQPVSRRRSPPGQTYSSTSQTETLNLTPTVQQVAEREEGGKRQEVRRVFQSSLRDPQRDADSGLPYNGDGGRHWDTAKEAQLIHSSEPSKEESLTKKPSPAIPRTPRRRKGIPRKRWPTRHVEIVPEGNESRLITEGETTSLG</sequence>
<feature type="compositionally biased region" description="Basic residues" evidence="1">
    <location>
        <begin position="1"/>
        <end position="12"/>
    </location>
</feature>
<keyword evidence="3" id="KW-1185">Reference proteome</keyword>
<feature type="region of interest" description="Disordered" evidence="1">
    <location>
        <begin position="1"/>
        <end position="273"/>
    </location>
</feature>